<accession>A0A4Q2UAQ3</accession>
<proteinExistence type="inferred from homology"/>
<evidence type="ECO:0000259" key="2">
    <source>
        <dbReference type="Pfam" id="PF12850"/>
    </source>
</evidence>
<dbReference type="Gene3D" id="3.60.21.10">
    <property type="match status" value="1"/>
</dbReference>
<dbReference type="InterPro" id="IPR024654">
    <property type="entry name" value="Calcineurin-like_PHP_lpxH"/>
</dbReference>
<dbReference type="InterPro" id="IPR029052">
    <property type="entry name" value="Metallo-depent_PP-like"/>
</dbReference>
<evidence type="ECO:0000313" key="3">
    <source>
        <dbReference type="EMBL" id="RYC33652.1"/>
    </source>
</evidence>
<dbReference type="PANTHER" id="PTHR42850:SF2">
    <property type="entry name" value="BLL5683 PROTEIN"/>
    <property type="match status" value="1"/>
</dbReference>
<dbReference type="EMBL" id="QYBB01000002">
    <property type="protein sequence ID" value="RYC33652.1"/>
    <property type="molecule type" value="Genomic_DNA"/>
</dbReference>
<dbReference type="InterPro" id="IPR050126">
    <property type="entry name" value="Ap4A_hydrolase"/>
</dbReference>
<organism evidence="3 4">
    <name type="scientific">Lichenibacterium minor</name>
    <dbReference type="NCBI Taxonomy" id="2316528"/>
    <lineage>
        <taxon>Bacteria</taxon>
        <taxon>Pseudomonadati</taxon>
        <taxon>Pseudomonadota</taxon>
        <taxon>Alphaproteobacteria</taxon>
        <taxon>Hyphomicrobiales</taxon>
        <taxon>Lichenihabitantaceae</taxon>
        <taxon>Lichenibacterium</taxon>
    </lineage>
</organism>
<reference evidence="3 4" key="1">
    <citation type="submission" date="2018-12" db="EMBL/GenBank/DDBJ databases">
        <authorList>
            <person name="Grouzdev D.S."/>
            <person name="Krutkina M.S."/>
        </authorList>
    </citation>
    <scope>NUCLEOTIDE SEQUENCE [LARGE SCALE GENOMIC DNA]</scope>
    <source>
        <strain evidence="3 4">RmlP026</strain>
    </source>
</reference>
<dbReference type="PANTHER" id="PTHR42850">
    <property type="entry name" value="METALLOPHOSPHOESTERASE"/>
    <property type="match status" value="1"/>
</dbReference>
<gene>
    <name evidence="3" type="ORF">D3273_02960</name>
</gene>
<dbReference type="Proteomes" id="UP000290759">
    <property type="component" value="Unassembled WGS sequence"/>
</dbReference>
<comment type="caution">
    <text evidence="3">The sequence shown here is derived from an EMBL/GenBank/DDBJ whole genome shotgun (WGS) entry which is preliminary data.</text>
</comment>
<dbReference type="AlphaFoldDB" id="A0A4Q2UAQ3"/>
<comment type="similarity">
    <text evidence="1">Belongs to the metallophosphoesterase superfamily. YfcE family.</text>
</comment>
<dbReference type="OrthoDB" id="9813918at2"/>
<name>A0A4Q2UAQ3_9HYPH</name>
<keyword evidence="4" id="KW-1185">Reference proteome</keyword>
<feature type="domain" description="Calcineurin-like phosphoesterase" evidence="2">
    <location>
        <begin position="44"/>
        <end position="233"/>
    </location>
</feature>
<dbReference type="GO" id="GO:0005737">
    <property type="term" value="C:cytoplasm"/>
    <property type="evidence" value="ECO:0007669"/>
    <property type="project" value="TreeGrafter"/>
</dbReference>
<dbReference type="Pfam" id="PF12850">
    <property type="entry name" value="Metallophos_2"/>
    <property type="match status" value="1"/>
</dbReference>
<dbReference type="SUPFAM" id="SSF56300">
    <property type="entry name" value="Metallo-dependent phosphatases"/>
    <property type="match status" value="1"/>
</dbReference>
<protein>
    <submittedName>
        <fullName evidence="3">Metallophosphoesterase</fullName>
    </submittedName>
</protein>
<evidence type="ECO:0000313" key="4">
    <source>
        <dbReference type="Proteomes" id="UP000290759"/>
    </source>
</evidence>
<sequence length="296" mass="31404">MLPPVLPFAAGEPLHRDGKCVDGSTVGWSSCVASTFLGVGGVKRVAVLADVHGNLHALEAVLAEPDVASADLIVFNGDLADGPFPRETMERIEALGPKGVWLRGNGDRWIVEARAGRFRHPDPSTDALIHWAAGRLSEAQVARLAALPMRTTVDIENGRVALCHATARSDNEMLLVDSTIGQARAAFQGIDAGLVVVGHSHMPFDRLFDRRRVVNAGSVGLPYGHSGASWALLGPDPVLRRTSYDARAAADAIVASGMPGALDFAETCILTVESDAAALDAFRTTLERQQRDADFG</sequence>
<evidence type="ECO:0000256" key="1">
    <source>
        <dbReference type="ARBA" id="ARBA00008950"/>
    </source>
</evidence>
<dbReference type="GO" id="GO:0016791">
    <property type="term" value="F:phosphatase activity"/>
    <property type="evidence" value="ECO:0007669"/>
    <property type="project" value="TreeGrafter"/>
</dbReference>
<reference evidence="3 4" key="2">
    <citation type="submission" date="2019-02" db="EMBL/GenBank/DDBJ databases">
        <title>'Lichenibacterium ramalinii' gen. nov. sp. nov., 'Lichenibacterium minor' gen. nov. sp. nov.</title>
        <authorList>
            <person name="Pankratov T."/>
        </authorList>
    </citation>
    <scope>NUCLEOTIDE SEQUENCE [LARGE SCALE GENOMIC DNA]</scope>
    <source>
        <strain evidence="3 4">RmlP026</strain>
    </source>
</reference>